<protein>
    <recommendedName>
        <fullName evidence="4">DNA-binding protein</fullName>
    </recommendedName>
</protein>
<dbReference type="RefSeq" id="WP_260975500.1">
    <property type="nucleotide sequence ID" value="NZ_JAOANI010000014.1"/>
</dbReference>
<comment type="caution">
    <text evidence="2">The sequence shown here is derived from an EMBL/GenBank/DDBJ whole genome shotgun (WGS) entry which is preliminary data.</text>
</comment>
<dbReference type="InterPro" id="IPR010982">
    <property type="entry name" value="Lambda_DNA-bd_dom_sf"/>
</dbReference>
<reference evidence="2" key="2">
    <citation type="submission" date="2022-08" db="EMBL/GenBank/DDBJ databases">
        <authorList>
            <person name="Dong C."/>
        </authorList>
    </citation>
    <scope>NUCLEOTIDE SEQUENCE</scope>
    <source>
        <strain evidence="2">59MF3M-4</strain>
    </source>
</reference>
<name>A0A9X2WED8_9GAMM</name>
<evidence type="ECO:0000256" key="1">
    <source>
        <dbReference type="SAM" id="MobiDB-lite"/>
    </source>
</evidence>
<dbReference type="Proteomes" id="UP001147830">
    <property type="component" value="Unassembled WGS sequence"/>
</dbReference>
<organism evidence="2 3">
    <name type="scientific">Thalassolituus pacificus</name>
    <dbReference type="NCBI Taxonomy" id="2975440"/>
    <lineage>
        <taxon>Bacteria</taxon>
        <taxon>Pseudomonadati</taxon>
        <taxon>Pseudomonadota</taxon>
        <taxon>Gammaproteobacteria</taxon>
        <taxon>Oceanospirillales</taxon>
        <taxon>Oceanospirillaceae</taxon>
        <taxon>Thalassolituus</taxon>
    </lineage>
</organism>
<evidence type="ECO:0008006" key="4">
    <source>
        <dbReference type="Google" id="ProtNLM"/>
    </source>
</evidence>
<dbReference type="Gene3D" id="1.10.260.40">
    <property type="entry name" value="lambda repressor-like DNA-binding domains"/>
    <property type="match status" value="1"/>
</dbReference>
<reference evidence="2" key="1">
    <citation type="journal article" date="2022" name="Front. Microbiol.">
        <title>Genome-based taxonomic rearrangement of Oceanobacter-related bacteria including the description of Thalassolituus hydrocarbonoclasticus sp. nov. and Thalassolituus pacificus sp. nov. and emended description of the genus Thalassolituus.</title>
        <authorList>
            <person name="Dong C."/>
            <person name="Wei L."/>
            <person name="Wang J."/>
            <person name="Lai Q."/>
            <person name="Huang Z."/>
            <person name="Shao Z."/>
        </authorList>
    </citation>
    <scope>NUCLEOTIDE SEQUENCE</scope>
    <source>
        <strain evidence="2">59MF3M-4</strain>
    </source>
</reference>
<keyword evidence="3" id="KW-1185">Reference proteome</keyword>
<sequence>MEKIKSPFLEERTGIKADRWKNVKSGKAELRAIEIEALKSVCPEYCYWLATGDELPEAGQISPMTKRTQTSLKPTPKAG</sequence>
<dbReference type="GO" id="GO:0003677">
    <property type="term" value="F:DNA binding"/>
    <property type="evidence" value="ECO:0007669"/>
    <property type="project" value="InterPro"/>
</dbReference>
<proteinExistence type="predicted"/>
<accession>A0A9X2WED8</accession>
<feature type="region of interest" description="Disordered" evidence="1">
    <location>
        <begin position="58"/>
        <end position="79"/>
    </location>
</feature>
<dbReference type="AlphaFoldDB" id="A0A9X2WED8"/>
<evidence type="ECO:0000313" key="3">
    <source>
        <dbReference type="Proteomes" id="UP001147830"/>
    </source>
</evidence>
<evidence type="ECO:0000313" key="2">
    <source>
        <dbReference type="EMBL" id="MCT7358601.1"/>
    </source>
</evidence>
<dbReference type="EMBL" id="JAOANI010000014">
    <property type="protein sequence ID" value="MCT7358601.1"/>
    <property type="molecule type" value="Genomic_DNA"/>
</dbReference>
<feature type="compositionally biased region" description="Polar residues" evidence="1">
    <location>
        <begin position="62"/>
        <end position="73"/>
    </location>
</feature>
<gene>
    <name evidence="2" type="ORF">NYR02_06160</name>
</gene>